<sequence>MDIAIVNGLFAVAELLLSFVQILVLASIVVSWVGDPSNQIVQMIYSITEPIYRPIRKLTNRIPGPLDWAPFAVIILVIFLSTVLQSLKRNMLMQGGF</sequence>
<dbReference type="Proteomes" id="UP000192907">
    <property type="component" value="Unassembled WGS sequence"/>
</dbReference>
<dbReference type="STRING" id="1513793.SAMN06296036_14217"/>
<evidence type="ECO:0000256" key="1">
    <source>
        <dbReference type="SAM" id="Phobius"/>
    </source>
</evidence>
<keyword evidence="1" id="KW-0812">Transmembrane</keyword>
<evidence type="ECO:0000313" key="2">
    <source>
        <dbReference type="EMBL" id="SMF82581.1"/>
    </source>
</evidence>
<dbReference type="InterPro" id="IPR003425">
    <property type="entry name" value="CCB3/YggT"/>
</dbReference>
<feature type="transmembrane region" description="Helical" evidence="1">
    <location>
        <begin position="12"/>
        <end position="33"/>
    </location>
</feature>
<dbReference type="AlphaFoldDB" id="A0A1Y6CQI8"/>
<protein>
    <submittedName>
        <fullName evidence="2">YggT family protein</fullName>
    </submittedName>
</protein>
<dbReference type="Pfam" id="PF02325">
    <property type="entry name" value="CCB3_YggT"/>
    <property type="match status" value="1"/>
</dbReference>
<dbReference type="RefSeq" id="WP_132326163.1">
    <property type="nucleotide sequence ID" value="NZ_FWZT01000042.1"/>
</dbReference>
<dbReference type="OrthoDB" id="47652at2"/>
<name>A0A1Y6CQI8_9BACT</name>
<gene>
    <name evidence="2" type="ORF">SAMN06296036_14217</name>
</gene>
<keyword evidence="1" id="KW-1133">Transmembrane helix</keyword>
<dbReference type="GO" id="GO:0016020">
    <property type="term" value="C:membrane"/>
    <property type="evidence" value="ECO:0007669"/>
    <property type="project" value="InterPro"/>
</dbReference>
<proteinExistence type="predicted"/>
<dbReference type="EMBL" id="FWZT01000042">
    <property type="protein sequence ID" value="SMF82581.1"/>
    <property type="molecule type" value="Genomic_DNA"/>
</dbReference>
<reference evidence="3" key="1">
    <citation type="submission" date="2017-04" db="EMBL/GenBank/DDBJ databases">
        <authorList>
            <person name="Varghese N."/>
            <person name="Submissions S."/>
        </authorList>
    </citation>
    <scope>NUCLEOTIDE SEQUENCE [LARGE SCALE GENOMIC DNA]</scope>
    <source>
        <strain evidence="3">RKEM611</strain>
    </source>
</reference>
<organism evidence="2 3">
    <name type="scientific">Pseudobacteriovorax antillogorgiicola</name>
    <dbReference type="NCBI Taxonomy" id="1513793"/>
    <lineage>
        <taxon>Bacteria</taxon>
        <taxon>Pseudomonadati</taxon>
        <taxon>Bdellovibrionota</taxon>
        <taxon>Oligoflexia</taxon>
        <taxon>Oligoflexales</taxon>
        <taxon>Pseudobacteriovoracaceae</taxon>
        <taxon>Pseudobacteriovorax</taxon>
    </lineage>
</organism>
<evidence type="ECO:0000313" key="3">
    <source>
        <dbReference type="Proteomes" id="UP000192907"/>
    </source>
</evidence>
<keyword evidence="1" id="KW-0472">Membrane</keyword>
<accession>A0A1Y6CQI8</accession>
<keyword evidence="3" id="KW-1185">Reference proteome</keyword>
<feature type="transmembrane region" description="Helical" evidence="1">
    <location>
        <begin position="68"/>
        <end position="87"/>
    </location>
</feature>